<dbReference type="SUPFAM" id="SSF55797">
    <property type="entry name" value="PR-1-like"/>
    <property type="match status" value="1"/>
</dbReference>
<organism evidence="3 4">
    <name type="scientific">Mesorhabditis belari</name>
    <dbReference type="NCBI Taxonomy" id="2138241"/>
    <lineage>
        <taxon>Eukaryota</taxon>
        <taxon>Metazoa</taxon>
        <taxon>Ecdysozoa</taxon>
        <taxon>Nematoda</taxon>
        <taxon>Chromadorea</taxon>
        <taxon>Rhabditida</taxon>
        <taxon>Rhabditina</taxon>
        <taxon>Rhabditomorpha</taxon>
        <taxon>Rhabditoidea</taxon>
        <taxon>Rhabditidae</taxon>
        <taxon>Mesorhabditinae</taxon>
        <taxon>Mesorhabditis</taxon>
    </lineage>
</organism>
<reference evidence="4" key="1">
    <citation type="submission" date="2024-02" db="UniProtKB">
        <authorList>
            <consortium name="WormBaseParasite"/>
        </authorList>
    </citation>
    <scope>IDENTIFICATION</scope>
</reference>
<dbReference type="InterPro" id="IPR035940">
    <property type="entry name" value="CAP_sf"/>
</dbReference>
<keyword evidence="3" id="KW-1185">Reference proteome</keyword>
<dbReference type="InterPro" id="IPR014044">
    <property type="entry name" value="CAP_dom"/>
</dbReference>
<dbReference type="Pfam" id="PF00188">
    <property type="entry name" value="CAP"/>
    <property type="match status" value="1"/>
</dbReference>
<dbReference type="WBParaSite" id="MBELARI_LOCUS15303">
    <property type="protein sequence ID" value="MBELARI_LOCUS15303"/>
    <property type="gene ID" value="MBELARI_LOCUS15303"/>
</dbReference>
<feature type="domain" description="SCP" evidence="2">
    <location>
        <begin position="50"/>
        <end position="198"/>
    </location>
</feature>
<dbReference type="CDD" id="cd05380">
    <property type="entry name" value="CAP_euk"/>
    <property type="match status" value="1"/>
</dbReference>
<name>A0AAF3EMT6_9BILA</name>
<protein>
    <recommendedName>
        <fullName evidence="2">SCP domain-containing protein</fullName>
    </recommendedName>
</protein>
<keyword evidence="1" id="KW-0732">Signal</keyword>
<evidence type="ECO:0000313" key="4">
    <source>
        <dbReference type="WBParaSite" id="MBELARI_LOCUS15303"/>
    </source>
</evidence>
<proteinExistence type="predicted"/>
<dbReference type="Proteomes" id="UP000887575">
    <property type="component" value="Unassembled WGS sequence"/>
</dbReference>
<dbReference type="Gene3D" id="3.40.33.10">
    <property type="entry name" value="CAP"/>
    <property type="match status" value="1"/>
</dbReference>
<evidence type="ECO:0000256" key="1">
    <source>
        <dbReference type="SAM" id="SignalP"/>
    </source>
</evidence>
<dbReference type="AlphaFoldDB" id="A0AAF3EMT6"/>
<feature type="signal peptide" evidence="1">
    <location>
        <begin position="1"/>
        <end position="16"/>
    </location>
</feature>
<evidence type="ECO:0000313" key="3">
    <source>
        <dbReference type="Proteomes" id="UP000887575"/>
    </source>
</evidence>
<accession>A0AAF3EMT6</accession>
<sequence length="246" mass="26325">MSVLSIIAILVAATAATNISGYGPPVIGVAAGTGATAVPYTAAVANYILAQVNQLRSNVAWGRQSWHNSSNPSNSFWPPAKKLYSLKWNATLATTAAQWMDARGDTFGAGEINVGFWAGTAGVNTITGQQMFEEGWNNWWYGYLTSTGVPTFNYQYKLSTTITRDQHYQNQVWMFVGENALSIGCAYKNYTSTYRITCLLQTNGGMTNNSPPYNSAATPCEICSLCPPTTAPCGPARGLCIAKAAG</sequence>
<evidence type="ECO:0000259" key="2">
    <source>
        <dbReference type="Pfam" id="PF00188"/>
    </source>
</evidence>
<feature type="chain" id="PRO_5042019951" description="SCP domain-containing protein" evidence="1">
    <location>
        <begin position="17"/>
        <end position="246"/>
    </location>
</feature>